<dbReference type="AlphaFoldDB" id="A0A2Z3H3G0"/>
<evidence type="ECO:0000313" key="7">
    <source>
        <dbReference type="EMBL" id="AWM40553.1"/>
    </source>
</evidence>
<keyword evidence="4 5" id="KW-0472">Membrane</keyword>
<feature type="transmembrane region" description="Helical" evidence="5">
    <location>
        <begin position="217"/>
        <end position="236"/>
    </location>
</feature>
<evidence type="ECO:0000256" key="3">
    <source>
        <dbReference type="ARBA" id="ARBA00022989"/>
    </source>
</evidence>
<feature type="transmembrane region" description="Helical" evidence="5">
    <location>
        <begin position="137"/>
        <end position="155"/>
    </location>
</feature>
<dbReference type="GO" id="GO:0008273">
    <property type="term" value="F:calcium, potassium:sodium antiporter activity"/>
    <property type="evidence" value="ECO:0007669"/>
    <property type="project" value="TreeGrafter"/>
</dbReference>
<dbReference type="GO" id="GO:0005886">
    <property type="term" value="C:plasma membrane"/>
    <property type="evidence" value="ECO:0007669"/>
    <property type="project" value="TreeGrafter"/>
</dbReference>
<evidence type="ECO:0000313" key="8">
    <source>
        <dbReference type="Proteomes" id="UP000245802"/>
    </source>
</evidence>
<accession>A0A2Z3H3G0</accession>
<dbReference type="GO" id="GO:0006874">
    <property type="term" value="P:intracellular calcium ion homeostasis"/>
    <property type="evidence" value="ECO:0007669"/>
    <property type="project" value="TreeGrafter"/>
</dbReference>
<organism evidence="7 8">
    <name type="scientific">Gemmata obscuriglobus</name>
    <dbReference type="NCBI Taxonomy" id="114"/>
    <lineage>
        <taxon>Bacteria</taxon>
        <taxon>Pseudomonadati</taxon>
        <taxon>Planctomycetota</taxon>
        <taxon>Planctomycetia</taxon>
        <taxon>Gemmatales</taxon>
        <taxon>Gemmataceae</taxon>
        <taxon>Gemmata</taxon>
    </lineage>
</organism>
<feature type="transmembrane region" description="Helical" evidence="5">
    <location>
        <begin position="176"/>
        <end position="197"/>
    </location>
</feature>
<feature type="domain" description="Sodium/calcium exchanger membrane region" evidence="6">
    <location>
        <begin position="183"/>
        <end position="319"/>
    </location>
</feature>
<dbReference type="RefSeq" id="WP_010047820.1">
    <property type="nucleotide sequence ID" value="NZ_CP025958.1"/>
</dbReference>
<dbReference type="Proteomes" id="UP000245802">
    <property type="component" value="Chromosome"/>
</dbReference>
<keyword evidence="3 5" id="KW-1133">Transmembrane helix</keyword>
<dbReference type="EMBL" id="CP025958">
    <property type="protein sequence ID" value="AWM40553.1"/>
    <property type="molecule type" value="Genomic_DNA"/>
</dbReference>
<feature type="transmembrane region" description="Helical" evidence="5">
    <location>
        <begin position="276"/>
        <end position="295"/>
    </location>
</feature>
<dbReference type="InterPro" id="IPR004481">
    <property type="entry name" value="K/Na/Ca-exchanger"/>
</dbReference>
<feature type="transmembrane region" description="Helical" evidence="5">
    <location>
        <begin position="302"/>
        <end position="320"/>
    </location>
</feature>
<feature type="transmembrane region" description="Helical" evidence="5">
    <location>
        <begin position="38"/>
        <end position="63"/>
    </location>
</feature>
<proteinExistence type="predicted"/>
<sequence length="323" mass="32873">MAEHGILFAVGLVLLAVGSGALVAGAARLDRATGRGAFAVGLVAIGLGPCVSGFALALALVIRPAAALEARRLDAAALATVIGGNIASSLLVLGVAALVRPVTVSARLFGTAIPLLFTMALLFWFLAADKAISRPDAAILLMAAVVALVLLARAARRELPDVRAALAGWVPERMPVWVAGLLSLTGLAAVASGAWLASGAFLHAAVGLRLSTPVTGMTLAAFGTALPALVAAVLAVRRGRPDVALGLAVGPPLFNVSLVVGAVALVRPLVLTEHAILYEVPAMVLSAALVSPALLNGRVPRWEGVLLFAAHIGFVTWQVLRLR</sequence>
<evidence type="ECO:0000256" key="2">
    <source>
        <dbReference type="ARBA" id="ARBA00022692"/>
    </source>
</evidence>
<name>A0A2Z3H3G0_9BACT</name>
<dbReference type="InterPro" id="IPR004837">
    <property type="entry name" value="NaCa_Exmemb"/>
</dbReference>
<feature type="domain" description="Sodium/calcium exchanger membrane region" evidence="6">
    <location>
        <begin position="6"/>
        <end position="151"/>
    </location>
</feature>
<dbReference type="InterPro" id="IPR044880">
    <property type="entry name" value="NCX_ion-bd_dom_sf"/>
</dbReference>
<evidence type="ECO:0000256" key="4">
    <source>
        <dbReference type="ARBA" id="ARBA00023136"/>
    </source>
</evidence>
<dbReference type="Gene3D" id="1.20.1420.30">
    <property type="entry name" value="NCX, central ion-binding region"/>
    <property type="match status" value="1"/>
</dbReference>
<keyword evidence="2 5" id="KW-0812">Transmembrane</keyword>
<feature type="transmembrane region" description="Helical" evidence="5">
    <location>
        <begin position="6"/>
        <end position="26"/>
    </location>
</feature>
<gene>
    <name evidence="7" type="ORF">C1280_28605</name>
</gene>
<dbReference type="Pfam" id="PF01699">
    <property type="entry name" value="Na_Ca_ex"/>
    <property type="match status" value="2"/>
</dbReference>
<protein>
    <recommendedName>
        <fullName evidence="6">Sodium/calcium exchanger membrane region domain-containing protein</fullName>
    </recommendedName>
</protein>
<comment type="subcellular location">
    <subcellularLocation>
        <location evidence="1">Membrane</location>
        <topology evidence="1">Multi-pass membrane protein</topology>
    </subcellularLocation>
</comment>
<feature type="transmembrane region" description="Helical" evidence="5">
    <location>
        <begin position="106"/>
        <end position="125"/>
    </location>
</feature>
<dbReference type="KEGG" id="gog:C1280_28605"/>
<keyword evidence="8" id="KW-1185">Reference proteome</keyword>
<dbReference type="PANTHER" id="PTHR10846">
    <property type="entry name" value="SODIUM/POTASSIUM/CALCIUM EXCHANGER"/>
    <property type="match status" value="1"/>
</dbReference>
<evidence type="ECO:0000256" key="1">
    <source>
        <dbReference type="ARBA" id="ARBA00004141"/>
    </source>
</evidence>
<dbReference type="PANTHER" id="PTHR10846:SF8">
    <property type="entry name" value="INNER MEMBRANE PROTEIN YRBG"/>
    <property type="match status" value="1"/>
</dbReference>
<evidence type="ECO:0000256" key="5">
    <source>
        <dbReference type="SAM" id="Phobius"/>
    </source>
</evidence>
<dbReference type="GO" id="GO:0005262">
    <property type="term" value="F:calcium channel activity"/>
    <property type="evidence" value="ECO:0007669"/>
    <property type="project" value="TreeGrafter"/>
</dbReference>
<evidence type="ECO:0000259" key="6">
    <source>
        <dbReference type="Pfam" id="PF01699"/>
    </source>
</evidence>
<feature type="transmembrane region" description="Helical" evidence="5">
    <location>
        <begin position="243"/>
        <end position="264"/>
    </location>
</feature>
<dbReference type="OrthoDB" id="9794225at2"/>
<feature type="transmembrane region" description="Helical" evidence="5">
    <location>
        <begin position="75"/>
        <end position="99"/>
    </location>
</feature>
<reference evidence="7 8" key="1">
    <citation type="submission" date="2018-01" db="EMBL/GenBank/DDBJ databases">
        <title>G. obscuriglobus.</title>
        <authorList>
            <person name="Franke J."/>
            <person name="Blomberg W."/>
            <person name="Selmecki A."/>
        </authorList>
    </citation>
    <scope>NUCLEOTIDE SEQUENCE [LARGE SCALE GENOMIC DNA]</scope>
    <source>
        <strain evidence="7 8">DSM 5831</strain>
    </source>
</reference>